<dbReference type="SUPFAM" id="SSF48371">
    <property type="entry name" value="ARM repeat"/>
    <property type="match status" value="1"/>
</dbReference>
<dbReference type="PANTHER" id="PTHR34070">
    <property type="entry name" value="ARMADILLO-TYPE FOLD"/>
    <property type="match status" value="1"/>
</dbReference>
<dbReference type="OrthoDB" id="9775346at2"/>
<gene>
    <name evidence="2" type="ORF">BJ997_003578</name>
    <name evidence="1" type="ORF">GY21_13670</name>
</gene>
<dbReference type="Pfam" id="PF08713">
    <property type="entry name" value="DNA_alkylation"/>
    <property type="match status" value="1"/>
</dbReference>
<protein>
    <submittedName>
        <fullName evidence="2">3-methyladenine DNA glycosylase AlkD</fullName>
    </submittedName>
    <submittedName>
        <fullName evidence="1">DNA alkylation repair protein</fullName>
    </submittedName>
</protein>
<dbReference type="eggNOG" id="COG4912">
    <property type="taxonomic scope" value="Bacteria"/>
</dbReference>
<sequence>MTDAALNSPLTASAVKDTLATLADPELALGVARFFQTGPGQYGEGDVFIGLKMPVVRTVVKTFAALPQREIDLLLDSEVHEQRLTGLLILVAQFERASKPAGFDAAARTRLATDYLAAVRRGRVNNWDLVDCSAPTLVGTYLFDRPRDVMLELAVSQVLWQRRVAMVGSLGLIMRGDASTSLELAARLLDDREPLMHKAVGWMLREVGKRIDRALLLAFLDEHAAEMPRTALSYATEHLSPEVRAAYRARR</sequence>
<dbReference type="Gene3D" id="1.25.10.90">
    <property type="match status" value="1"/>
</dbReference>
<proteinExistence type="predicted"/>
<dbReference type="Proteomes" id="UP000561726">
    <property type="component" value="Unassembled WGS sequence"/>
</dbReference>
<evidence type="ECO:0000313" key="4">
    <source>
        <dbReference type="Proteomes" id="UP000561726"/>
    </source>
</evidence>
<dbReference type="EMBL" id="JPXF01000059">
    <property type="protein sequence ID" value="KGJ72694.1"/>
    <property type="molecule type" value="Genomic_DNA"/>
</dbReference>
<keyword evidence="3" id="KW-1185">Reference proteome</keyword>
<reference evidence="2 4" key="2">
    <citation type="submission" date="2020-08" db="EMBL/GenBank/DDBJ databases">
        <title>Sequencing the genomes of 1000 actinobacteria strains.</title>
        <authorList>
            <person name="Klenk H.-P."/>
        </authorList>
    </citation>
    <scope>NUCLEOTIDE SEQUENCE [LARGE SCALE GENOMIC DNA]</scope>
    <source>
        <strain evidence="2 4">DSM 21065</strain>
    </source>
</reference>
<evidence type="ECO:0000313" key="3">
    <source>
        <dbReference type="Proteomes" id="UP000029864"/>
    </source>
</evidence>
<dbReference type="CDD" id="cd06561">
    <property type="entry name" value="AlkD_like"/>
    <property type="match status" value="1"/>
</dbReference>
<dbReference type="InterPro" id="IPR014825">
    <property type="entry name" value="DNA_alkylation"/>
</dbReference>
<evidence type="ECO:0000313" key="1">
    <source>
        <dbReference type="EMBL" id="KGJ72694.1"/>
    </source>
</evidence>
<name>A0A099J2R9_9MICO</name>
<dbReference type="Proteomes" id="UP000029864">
    <property type="component" value="Unassembled WGS sequence"/>
</dbReference>
<dbReference type="InterPro" id="IPR016024">
    <property type="entry name" value="ARM-type_fold"/>
</dbReference>
<evidence type="ECO:0000313" key="2">
    <source>
        <dbReference type="EMBL" id="MBB5643030.1"/>
    </source>
</evidence>
<comment type="caution">
    <text evidence="1">The sequence shown here is derived from an EMBL/GenBank/DDBJ whole genome shotgun (WGS) entry which is preliminary data.</text>
</comment>
<organism evidence="1 3">
    <name type="scientific">Cryobacterium roopkundense</name>
    <dbReference type="NCBI Taxonomy" id="1001240"/>
    <lineage>
        <taxon>Bacteria</taxon>
        <taxon>Bacillati</taxon>
        <taxon>Actinomycetota</taxon>
        <taxon>Actinomycetes</taxon>
        <taxon>Micrococcales</taxon>
        <taxon>Microbacteriaceae</taxon>
        <taxon>Cryobacterium</taxon>
    </lineage>
</organism>
<dbReference type="AlphaFoldDB" id="A0A099J2R9"/>
<dbReference type="PANTHER" id="PTHR34070:SF1">
    <property type="entry name" value="DNA ALKYLATION REPAIR PROTEIN"/>
    <property type="match status" value="1"/>
</dbReference>
<dbReference type="RefSeq" id="WP_035837302.1">
    <property type="nucleotide sequence ID" value="NZ_JACHBQ010000001.1"/>
</dbReference>
<accession>A0A099J2R9</accession>
<dbReference type="EMBL" id="JACHBQ010000001">
    <property type="protein sequence ID" value="MBB5643030.1"/>
    <property type="molecule type" value="Genomic_DNA"/>
</dbReference>
<reference evidence="1 3" key="1">
    <citation type="submission" date="2014-08" db="EMBL/GenBank/DDBJ databases">
        <authorList>
            <person name="Sisinthy S."/>
        </authorList>
    </citation>
    <scope>NUCLEOTIDE SEQUENCE [LARGE SCALE GENOMIC DNA]</scope>
    <source>
        <strain evidence="1 3">RuG17</strain>
    </source>
</reference>
<dbReference type="STRING" id="1001240.GY21_13670"/>